<dbReference type="AlphaFoldDB" id="A0AAU7GEM1"/>
<proteinExistence type="predicted"/>
<accession>A0AAU7GEM1</accession>
<dbReference type="RefSeq" id="WP_348789294.1">
    <property type="nucleotide sequence ID" value="NZ_CP157390.1"/>
</dbReference>
<evidence type="ECO:0000313" key="1">
    <source>
        <dbReference type="EMBL" id="XBM49376.1"/>
    </source>
</evidence>
<protein>
    <submittedName>
        <fullName evidence="1">Uncharacterized protein</fullName>
    </submittedName>
</protein>
<sequence>MSRGVNWRGGSYVLPLGSLGLFSIDHVFSQAPLLDSGAFLAAARTRGYDLSLASLEKLVKLGLLAPLFRVDDQEIPGRAIDTSAHESTWLAHYGQTGRLRDPWQEGQSEWWPLLRPDDESNDWDDGYYFSPWQLLEIRYALSALRSRPWNIARHADAVNHARGRRAETLALAALTDAYLPQIIGKVSYRSGIDRREVDRARYNIPAIARLAAVGYPAARLRKPAEFWLSSAHSSDPMIEWWPLVRHSDHNGWFKTQGLVLDAIWKRIAAEIFLRAHEDLSSEGQLEALSPESSVSNVWVPLLDRIGRRSDRRPTLDRALGQLSLSPQPRVILVVEGHTERLHVEALLERLGMLGAGRVRVYLQGTSSDKPNQLARLLAPRLTDAAADRFIVDGAPTALLIAMDPEGSWRTEEQRDRARRSLQKAIQEEVIRQGASLSQDELDILVDVRTWGEHTYELANFSDDEIYEGVGRVLGVRGDQFENEELRLAIKHVRSAKLDLKVVFDRLRVPQLKGELARELLPVVLAKADDPSGSALAGAQVPVVKLALDAYRLVQRLTAPGFSLQAPANITAE</sequence>
<reference evidence="1" key="1">
    <citation type="submission" date="2024-05" db="EMBL/GenBank/DDBJ databases">
        <title>The Natural Products Discovery Center: Release of the First 8490 Sequenced Strains for Exploring Actinobacteria Biosynthetic Diversity.</title>
        <authorList>
            <person name="Kalkreuter E."/>
            <person name="Kautsar S.A."/>
            <person name="Yang D."/>
            <person name="Bader C.D."/>
            <person name="Teijaro C.N."/>
            <person name="Fluegel L."/>
            <person name="Davis C.M."/>
            <person name="Simpson J.R."/>
            <person name="Lauterbach L."/>
            <person name="Steele A.D."/>
            <person name="Gui C."/>
            <person name="Meng S."/>
            <person name="Li G."/>
            <person name="Viehrig K."/>
            <person name="Ye F."/>
            <person name="Su P."/>
            <person name="Kiefer A.F."/>
            <person name="Nichols A."/>
            <person name="Cepeda A.J."/>
            <person name="Yan W."/>
            <person name="Fan B."/>
            <person name="Jiang Y."/>
            <person name="Adhikari A."/>
            <person name="Zheng C.-J."/>
            <person name="Schuster L."/>
            <person name="Cowan T.M."/>
            <person name="Smanski M.J."/>
            <person name="Chevrette M.G."/>
            <person name="de Carvalho L.P.S."/>
            <person name="Shen B."/>
        </authorList>
    </citation>
    <scope>NUCLEOTIDE SEQUENCE</scope>
    <source>
        <strain evidence="1">NPDC080035</strain>
    </source>
</reference>
<name>A0AAU7GEM1_9MICO</name>
<dbReference type="EMBL" id="CP157390">
    <property type="protein sequence ID" value="XBM49376.1"/>
    <property type="molecule type" value="Genomic_DNA"/>
</dbReference>
<gene>
    <name evidence="1" type="ORF">AAME72_05820</name>
</gene>
<organism evidence="1">
    <name type="scientific">Leifsonia sp. NPDC080035</name>
    <dbReference type="NCBI Taxonomy" id="3143936"/>
    <lineage>
        <taxon>Bacteria</taxon>
        <taxon>Bacillati</taxon>
        <taxon>Actinomycetota</taxon>
        <taxon>Actinomycetes</taxon>
        <taxon>Micrococcales</taxon>
        <taxon>Microbacteriaceae</taxon>
        <taxon>Leifsonia</taxon>
    </lineage>
</organism>